<dbReference type="Pfam" id="PF00150">
    <property type="entry name" value="Cellulase"/>
    <property type="match status" value="1"/>
</dbReference>
<evidence type="ECO:0000256" key="2">
    <source>
        <dbReference type="ARBA" id="ARBA00022801"/>
    </source>
</evidence>
<name>A0A1D7U2F7_9HYPH</name>
<dbReference type="SUPFAM" id="SSF51445">
    <property type="entry name" value="(Trans)glycosidases"/>
    <property type="match status" value="1"/>
</dbReference>
<dbReference type="GO" id="GO:0008422">
    <property type="term" value="F:beta-glucosidase activity"/>
    <property type="evidence" value="ECO:0007669"/>
    <property type="project" value="TreeGrafter"/>
</dbReference>
<keyword evidence="2" id="KW-0378">Hydrolase</keyword>
<evidence type="ECO:0000313" key="6">
    <source>
        <dbReference type="Proteomes" id="UP000094969"/>
    </source>
</evidence>
<dbReference type="InterPro" id="IPR050386">
    <property type="entry name" value="Glycosyl_hydrolase_5"/>
</dbReference>
<gene>
    <name evidence="5" type="ORF">BHK69_14820</name>
</gene>
<keyword evidence="6" id="KW-1185">Reference proteome</keyword>
<feature type="domain" description="Glycoside hydrolase family 5" evidence="4">
    <location>
        <begin position="368"/>
        <end position="675"/>
    </location>
</feature>
<dbReference type="GO" id="GO:0009251">
    <property type="term" value="P:glucan catabolic process"/>
    <property type="evidence" value="ECO:0007669"/>
    <property type="project" value="TreeGrafter"/>
</dbReference>
<dbReference type="InterPro" id="IPR017853">
    <property type="entry name" value="GH"/>
</dbReference>
<dbReference type="Gene3D" id="3.20.20.80">
    <property type="entry name" value="Glycosidases"/>
    <property type="match status" value="1"/>
</dbReference>
<dbReference type="InterPro" id="IPR001547">
    <property type="entry name" value="Glyco_hydro_5"/>
</dbReference>
<reference evidence="5 6" key="1">
    <citation type="journal article" date="2015" name="Antonie Van Leeuwenhoek">
        <title>Bosea vaviloviae sp. nov., a new species of slow-growing rhizobia isolated from nodules of the relict species Vavilovia formosa (Stev.) Fed.</title>
        <authorList>
            <person name="Safronova V.I."/>
            <person name="Kuznetsova I.G."/>
            <person name="Sazanova A.L."/>
            <person name="Kimeklis A.K."/>
            <person name="Belimov A.A."/>
            <person name="Andronov E.E."/>
            <person name="Pinaev A.G."/>
            <person name="Chizhevskaya E.P."/>
            <person name="Pukhaev A.R."/>
            <person name="Popov K.P."/>
            <person name="Willems A."/>
            <person name="Tikhonovich I.A."/>
        </authorList>
    </citation>
    <scope>NUCLEOTIDE SEQUENCE [LARGE SCALE GENOMIC DNA]</scope>
    <source>
        <strain evidence="5 6">Vaf18</strain>
    </source>
</reference>
<sequence length="705" mass="76689">MAILGLGFLGLAWGKSKLHGYTTPNGTAKSDVSGQIDYLIDIFGSFRRFMPPQFDLRDKDVLELSPGGSRGNGVLFLALGARSYHAIDVFALAEGEDPAFYEQLLDRFREGREADRERALAIASTPGAREFGYAVGRDFDIPRLAEGRSFDLIVSCAAFEHYDSPAIAIAGLTQVARPGCETVHIIDLQTHSRWIREQDPNNIYRYPEAIYRLFRFPGQPNRQRPADYVGSFEAEGWSDVSFVPSRTVDPALRDASLRGLSARFAGQADMTVLDGALRAGYPERGDNRKKRLVTTRRAILGGIVGIATLASFGREKAASGPGAEIPLFRRGIGVSHALGWADVEADGSYGDAPFSAPRFRFDPAQRLAIRAAGFDFVRLAVDVGPFLAFHGAARDQLDERLIGIVGELLDADLGVIVDLHPSAMNPVYRPAALTAGVDTPNFQAVLALQQRLAARLWQLVEGRAGAPRLAFELMNEPEVPQATWQPMLEASYRAARSGSAQLPLVLGGGSMNAPAALAEIDMRPFAGDARLIYTYHDYSPWQFTHQGVRGSPAYALDAIAYPAPPSAQAMIAATQRRMTALGLDGAALAQAREAKRTLARYVGFDRSALERTFQQVSAWRIAQRLPAHAVLLGEFGVHRTPYQGTPEGSAARETWLRHMRELAEAQGFAWACWTYAGTGGFALAENETGPGFDAATRRALGLLPL</sequence>
<keyword evidence="3" id="KW-0326">Glycosidase</keyword>
<dbReference type="KEGG" id="bvv:BHK69_14820"/>
<accession>A0A1D7U2F7</accession>
<dbReference type="Proteomes" id="UP000094969">
    <property type="component" value="Chromosome"/>
</dbReference>
<dbReference type="SUPFAM" id="SSF53335">
    <property type="entry name" value="S-adenosyl-L-methionine-dependent methyltransferases"/>
    <property type="match status" value="1"/>
</dbReference>
<evidence type="ECO:0000256" key="1">
    <source>
        <dbReference type="ARBA" id="ARBA00022729"/>
    </source>
</evidence>
<protein>
    <recommendedName>
        <fullName evidence="4">Glycoside hydrolase family 5 domain-containing protein</fullName>
    </recommendedName>
</protein>
<dbReference type="EMBL" id="CP017147">
    <property type="protein sequence ID" value="AOO81558.1"/>
    <property type="molecule type" value="Genomic_DNA"/>
</dbReference>
<dbReference type="AlphaFoldDB" id="A0A1D7U2F7"/>
<evidence type="ECO:0000259" key="4">
    <source>
        <dbReference type="Pfam" id="PF00150"/>
    </source>
</evidence>
<dbReference type="STRING" id="1526658.BHK69_14820"/>
<evidence type="ECO:0000313" key="5">
    <source>
        <dbReference type="EMBL" id="AOO81558.1"/>
    </source>
</evidence>
<organism evidence="5 6">
    <name type="scientific">Bosea vaviloviae</name>
    <dbReference type="NCBI Taxonomy" id="1526658"/>
    <lineage>
        <taxon>Bacteria</taxon>
        <taxon>Pseudomonadati</taxon>
        <taxon>Pseudomonadota</taxon>
        <taxon>Alphaproteobacteria</taxon>
        <taxon>Hyphomicrobiales</taxon>
        <taxon>Boseaceae</taxon>
        <taxon>Bosea</taxon>
    </lineage>
</organism>
<dbReference type="GO" id="GO:0009986">
    <property type="term" value="C:cell surface"/>
    <property type="evidence" value="ECO:0007669"/>
    <property type="project" value="TreeGrafter"/>
</dbReference>
<proteinExistence type="predicted"/>
<dbReference type="PANTHER" id="PTHR31297:SF17">
    <property type="entry name" value="ENDOGLUCANASE"/>
    <property type="match status" value="1"/>
</dbReference>
<dbReference type="Gene3D" id="3.40.50.150">
    <property type="entry name" value="Vaccinia Virus protein VP39"/>
    <property type="match status" value="1"/>
</dbReference>
<keyword evidence="1" id="KW-0732">Signal</keyword>
<dbReference type="GO" id="GO:0005576">
    <property type="term" value="C:extracellular region"/>
    <property type="evidence" value="ECO:0007669"/>
    <property type="project" value="TreeGrafter"/>
</dbReference>
<dbReference type="InterPro" id="IPR029063">
    <property type="entry name" value="SAM-dependent_MTases_sf"/>
</dbReference>
<evidence type="ECO:0000256" key="3">
    <source>
        <dbReference type="ARBA" id="ARBA00023295"/>
    </source>
</evidence>
<dbReference type="PANTHER" id="PTHR31297">
    <property type="entry name" value="GLUCAN ENDO-1,6-BETA-GLUCOSIDASE B"/>
    <property type="match status" value="1"/>
</dbReference>